<dbReference type="InterPro" id="IPR050268">
    <property type="entry name" value="NADH-dep_flavin_reductase"/>
</dbReference>
<evidence type="ECO:0000256" key="2">
    <source>
        <dbReference type="SAM" id="MobiDB-lite"/>
    </source>
</evidence>
<dbReference type="InterPro" id="IPR002563">
    <property type="entry name" value="Flavin_Rdtase-like_dom"/>
</dbReference>
<comment type="caution">
    <text evidence="4">The sequence shown here is derived from an EMBL/GenBank/DDBJ whole genome shotgun (WGS) entry which is preliminary data.</text>
</comment>
<dbReference type="InterPro" id="IPR012349">
    <property type="entry name" value="Split_barrel_FMN-bd"/>
</dbReference>
<feature type="region of interest" description="Disordered" evidence="2">
    <location>
        <begin position="1"/>
        <end position="26"/>
    </location>
</feature>
<dbReference type="EC" id="1.5.1.-" evidence="4"/>
<name>A0ABU0KJN5_9ACTN</name>
<keyword evidence="1 4" id="KW-0560">Oxidoreductase</keyword>
<dbReference type="Proteomes" id="UP001236795">
    <property type="component" value="Unassembled WGS sequence"/>
</dbReference>
<sequence>MTNPPTAVTTHRPAAPSARPPSWPDPAEFRAAMARLAAGVVVVTTREADGTPRGFTATSFCSLSLDPPLILVCLAHTSSSFAAFDGCQDFAVSILSSEHTEVARRFATSGADKFPHGGHELSPSLLPVVAGALGQLDCRLHERHRAGDHTIMIGRVNGVRLAPGEPLVYYDRAFHTVTAPMPASSATD</sequence>
<dbReference type="EMBL" id="JAUSWC010000016">
    <property type="protein sequence ID" value="MDQ0489509.1"/>
    <property type="molecule type" value="Genomic_DNA"/>
</dbReference>
<dbReference type="PANTHER" id="PTHR30466:SF1">
    <property type="entry name" value="FMN REDUCTASE (NADH) RUTF"/>
    <property type="match status" value="1"/>
</dbReference>
<dbReference type="Gene3D" id="2.30.110.10">
    <property type="entry name" value="Electron Transport, Fmn-binding Protein, Chain A"/>
    <property type="match status" value="1"/>
</dbReference>
<dbReference type="Pfam" id="PF01613">
    <property type="entry name" value="Flavin_Reduct"/>
    <property type="match status" value="1"/>
</dbReference>
<reference evidence="4 5" key="1">
    <citation type="submission" date="2023-07" db="EMBL/GenBank/DDBJ databases">
        <title>Genomic Encyclopedia of Type Strains, Phase IV (KMG-IV): sequencing the most valuable type-strain genomes for metagenomic binning, comparative biology and taxonomic classification.</title>
        <authorList>
            <person name="Goeker M."/>
        </authorList>
    </citation>
    <scope>NUCLEOTIDE SEQUENCE [LARGE SCALE GENOMIC DNA]</scope>
    <source>
        <strain evidence="4 5">DSM 40573</strain>
    </source>
</reference>
<organism evidence="4 5">
    <name type="scientific">Streptomyces thermodiastaticus</name>
    <dbReference type="NCBI Taxonomy" id="44061"/>
    <lineage>
        <taxon>Bacteria</taxon>
        <taxon>Bacillati</taxon>
        <taxon>Actinomycetota</taxon>
        <taxon>Actinomycetes</taxon>
        <taxon>Kitasatosporales</taxon>
        <taxon>Streptomycetaceae</taxon>
        <taxon>Streptomyces</taxon>
    </lineage>
</organism>
<evidence type="ECO:0000256" key="1">
    <source>
        <dbReference type="ARBA" id="ARBA00023002"/>
    </source>
</evidence>
<gene>
    <name evidence="4" type="ORF">QO019_004386</name>
</gene>
<keyword evidence="5" id="KW-1185">Reference proteome</keyword>
<evidence type="ECO:0000313" key="5">
    <source>
        <dbReference type="Proteomes" id="UP001236795"/>
    </source>
</evidence>
<evidence type="ECO:0000313" key="4">
    <source>
        <dbReference type="EMBL" id="MDQ0489509.1"/>
    </source>
</evidence>
<feature type="domain" description="Flavin reductase like" evidence="3">
    <location>
        <begin position="33"/>
        <end position="176"/>
    </location>
</feature>
<dbReference type="SUPFAM" id="SSF50475">
    <property type="entry name" value="FMN-binding split barrel"/>
    <property type="match status" value="1"/>
</dbReference>
<dbReference type="PANTHER" id="PTHR30466">
    <property type="entry name" value="FLAVIN REDUCTASE"/>
    <property type="match status" value="1"/>
</dbReference>
<dbReference type="GO" id="GO:0016491">
    <property type="term" value="F:oxidoreductase activity"/>
    <property type="evidence" value="ECO:0007669"/>
    <property type="project" value="UniProtKB-KW"/>
</dbReference>
<protein>
    <submittedName>
        <fullName evidence="4">Flavin reductase ActVB</fullName>
        <ecNumber evidence="4">1.5.1.-</ecNumber>
    </submittedName>
</protein>
<proteinExistence type="predicted"/>
<evidence type="ECO:0000259" key="3">
    <source>
        <dbReference type="SMART" id="SM00903"/>
    </source>
</evidence>
<dbReference type="SMART" id="SM00903">
    <property type="entry name" value="Flavin_Reduct"/>
    <property type="match status" value="1"/>
</dbReference>
<dbReference type="RefSeq" id="WP_019524832.1">
    <property type="nucleotide sequence ID" value="NZ_JAUSWC010000016.1"/>
</dbReference>
<accession>A0ABU0KJN5</accession>